<dbReference type="PANTHER" id="PTHR43790">
    <property type="entry name" value="CARBOHYDRATE TRANSPORT ATP-BINDING PROTEIN MG119-RELATED"/>
    <property type="match status" value="1"/>
</dbReference>
<dbReference type="Pfam" id="PF00005">
    <property type="entry name" value="ABC_tran"/>
    <property type="match status" value="2"/>
</dbReference>
<dbReference type="PANTHER" id="PTHR43790:SF9">
    <property type="entry name" value="GALACTOFURANOSE TRANSPORTER ATP-BINDING PROTEIN YTFR"/>
    <property type="match status" value="1"/>
</dbReference>
<organism evidence="6">
    <name type="scientific">Bellilinea caldifistulae</name>
    <dbReference type="NCBI Taxonomy" id="360411"/>
    <lineage>
        <taxon>Bacteria</taxon>
        <taxon>Bacillati</taxon>
        <taxon>Chloroflexota</taxon>
        <taxon>Anaerolineae</taxon>
        <taxon>Anaerolineales</taxon>
        <taxon>Anaerolineaceae</taxon>
        <taxon>Bellilinea</taxon>
    </lineage>
</organism>
<keyword evidence="4 6" id="KW-0067">ATP-binding</keyword>
<keyword evidence="2" id="KW-0677">Repeat</keyword>
<keyword evidence="1" id="KW-0813">Transport</keyword>
<dbReference type="PROSITE" id="PS00211">
    <property type="entry name" value="ABC_TRANSPORTER_1"/>
    <property type="match status" value="1"/>
</dbReference>
<dbReference type="InterPro" id="IPR003593">
    <property type="entry name" value="AAA+_ATPase"/>
</dbReference>
<dbReference type="InterPro" id="IPR003439">
    <property type="entry name" value="ABC_transporter-like_ATP-bd"/>
</dbReference>
<gene>
    <name evidence="6" type="ORF">ENT17_00545</name>
</gene>
<accession>A0A7C4Q1Z3</accession>
<dbReference type="CDD" id="cd03215">
    <property type="entry name" value="ABC_Carb_Monos_II"/>
    <property type="match status" value="1"/>
</dbReference>
<dbReference type="SMART" id="SM00382">
    <property type="entry name" value="AAA"/>
    <property type="match status" value="2"/>
</dbReference>
<proteinExistence type="predicted"/>
<dbReference type="InterPro" id="IPR027417">
    <property type="entry name" value="P-loop_NTPase"/>
</dbReference>
<dbReference type="GO" id="GO:0016887">
    <property type="term" value="F:ATP hydrolysis activity"/>
    <property type="evidence" value="ECO:0007669"/>
    <property type="project" value="InterPro"/>
</dbReference>
<keyword evidence="3" id="KW-0547">Nucleotide-binding</keyword>
<dbReference type="GO" id="GO:0005524">
    <property type="term" value="F:ATP binding"/>
    <property type="evidence" value="ECO:0007669"/>
    <property type="project" value="UniProtKB-KW"/>
</dbReference>
<evidence type="ECO:0000313" key="6">
    <source>
        <dbReference type="EMBL" id="HGS86089.1"/>
    </source>
</evidence>
<dbReference type="InterPro" id="IPR017871">
    <property type="entry name" value="ABC_transporter-like_CS"/>
</dbReference>
<dbReference type="InterPro" id="IPR050107">
    <property type="entry name" value="ABC_carbohydrate_import_ATPase"/>
</dbReference>
<sequence length="520" mass="57882">MDKQPILELKNIRKTFDKLVALDDVSFSLLPGEIHGLLGGNGAGKTTLMNILYGLYRKDQGEIFLNGEKIEIHGPRDALKRGIGMVHQHFLQIANYTVLENIVLGTGITNRYTMQLQPEARKVEELCQRFGLPVELNAVISTLPIGTRQKVEILKALYRGVKILILDEPTTNLTPQEVDALFESLRVMVNGGLSIVFITHKLREVLSVCDRITVLREGRNITTLDRKDASEEVFVRAMVGEQMNIEKSVYFARDTKTFGEVDYTAEPLLRLTQVNLISKEGVARLKDVSLEIFHGEILGIAGVAGNGQQELAEVTAGIIPPTSGKIEQNGRDVTGLPVGERLRSGLSYIPEDRLHDGFLPKASVAHNLILGVHRQPPYSDGRFINWKTVYQNSREQIREYNIKTGGPEDPGGNLSGGNIQRVMIARAFSMNADLLVAHNPTRGLDIPSMDFVYQKLLQRKAKKQATLLISEDLDELMLLSDRIAVIYRGEILGILPREQFDKYAIGRLMSGIRSTEPATP</sequence>
<evidence type="ECO:0000259" key="5">
    <source>
        <dbReference type="PROSITE" id="PS50893"/>
    </source>
</evidence>
<protein>
    <submittedName>
        <fullName evidence="6">ABC transporter ATP-binding protein</fullName>
    </submittedName>
</protein>
<feature type="domain" description="ABC transporter" evidence="5">
    <location>
        <begin position="269"/>
        <end position="513"/>
    </location>
</feature>
<dbReference type="AlphaFoldDB" id="A0A7C4Q1Z3"/>
<dbReference type="EMBL" id="DSXR01000009">
    <property type="protein sequence ID" value="HGS86089.1"/>
    <property type="molecule type" value="Genomic_DNA"/>
</dbReference>
<evidence type="ECO:0000256" key="4">
    <source>
        <dbReference type="ARBA" id="ARBA00022840"/>
    </source>
</evidence>
<feature type="domain" description="ABC transporter" evidence="5">
    <location>
        <begin position="7"/>
        <end position="242"/>
    </location>
</feature>
<name>A0A7C4Q1Z3_9CHLR</name>
<evidence type="ECO:0000256" key="2">
    <source>
        <dbReference type="ARBA" id="ARBA00022737"/>
    </source>
</evidence>
<dbReference type="PROSITE" id="PS50893">
    <property type="entry name" value="ABC_TRANSPORTER_2"/>
    <property type="match status" value="2"/>
</dbReference>
<dbReference type="Gene3D" id="3.40.50.300">
    <property type="entry name" value="P-loop containing nucleotide triphosphate hydrolases"/>
    <property type="match status" value="2"/>
</dbReference>
<evidence type="ECO:0000256" key="1">
    <source>
        <dbReference type="ARBA" id="ARBA00022448"/>
    </source>
</evidence>
<dbReference type="CDD" id="cd03216">
    <property type="entry name" value="ABC_Carb_Monos_I"/>
    <property type="match status" value="1"/>
</dbReference>
<comment type="caution">
    <text evidence="6">The sequence shown here is derived from an EMBL/GenBank/DDBJ whole genome shotgun (WGS) entry which is preliminary data.</text>
</comment>
<reference evidence="6" key="1">
    <citation type="journal article" date="2020" name="mSystems">
        <title>Genome- and Community-Level Interaction Insights into Carbon Utilization and Element Cycling Functions of Hydrothermarchaeota in Hydrothermal Sediment.</title>
        <authorList>
            <person name="Zhou Z."/>
            <person name="Liu Y."/>
            <person name="Xu W."/>
            <person name="Pan J."/>
            <person name="Luo Z.H."/>
            <person name="Li M."/>
        </authorList>
    </citation>
    <scope>NUCLEOTIDE SEQUENCE [LARGE SCALE GENOMIC DNA]</scope>
    <source>
        <strain evidence="6">SpSt-556</strain>
    </source>
</reference>
<dbReference type="SUPFAM" id="SSF52540">
    <property type="entry name" value="P-loop containing nucleoside triphosphate hydrolases"/>
    <property type="match status" value="2"/>
</dbReference>
<evidence type="ECO:0000256" key="3">
    <source>
        <dbReference type="ARBA" id="ARBA00022741"/>
    </source>
</evidence>